<reference evidence="1 2" key="1">
    <citation type="submission" date="2017-08" db="EMBL/GenBank/DDBJ databases">
        <title>Infants hospitalized years apart are colonized by the same room-sourced microbial strains.</title>
        <authorList>
            <person name="Brooks B."/>
            <person name="Olm M.R."/>
            <person name="Firek B.A."/>
            <person name="Baker R."/>
            <person name="Thomas B.C."/>
            <person name="Morowitz M.J."/>
            <person name="Banfield J.F."/>
        </authorList>
    </citation>
    <scope>NUCLEOTIDE SEQUENCE [LARGE SCALE GENOMIC DNA]</scope>
    <source>
        <strain evidence="1">S2_003_000_R2_14</strain>
    </source>
</reference>
<evidence type="ECO:0000313" key="1">
    <source>
        <dbReference type="EMBL" id="PZR07400.1"/>
    </source>
</evidence>
<dbReference type="EMBL" id="QFQP01000031">
    <property type="protein sequence ID" value="PZR07400.1"/>
    <property type="molecule type" value="Genomic_DNA"/>
</dbReference>
<protein>
    <submittedName>
        <fullName evidence="1">Uncharacterized protein</fullName>
    </submittedName>
</protein>
<sequence length="109" mass="12028">MTNRLAQLAELARRTMEQRLTRTETGELRFTTPTTALPARVAVLRSTGIPTADIVAQYPELTAVDVKIARIASLLVDDTLLLNVERLETEGHVELVQRLHELAALVAAQ</sequence>
<name>A0A2W5SWM1_9BACT</name>
<organism evidence="1 2">
    <name type="scientific">Archangium gephyra</name>
    <dbReference type="NCBI Taxonomy" id="48"/>
    <lineage>
        <taxon>Bacteria</taxon>
        <taxon>Pseudomonadati</taxon>
        <taxon>Myxococcota</taxon>
        <taxon>Myxococcia</taxon>
        <taxon>Myxococcales</taxon>
        <taxon>Cystobacterineae</taxon>
        <taxon>Archangiaceae</taxon>
        <taxon>Archangium</taxon>
    </lineage>
</organism>
<evidence type="ECO:0000313" key="2">
    <source>
        <dbReference type="Proteomes" id="UP000249061"/>
    </source>
</evidence>
<accession>A0A2W5SWM1</accession>
<dbReference type="AlphaFoldDB" id="A0A2W5SWM1"/>
<proteinExistence type="predicted"/>
<comment type="caution">
    <text evidence="1">The sequence shown here is derived from an EMBL/GenBank/DDBJ whole genome shotgun (WGS) entry which is preliminary data.</text>
</comment>
<dbReference type="Proteomes" id="UP000249061">
    <property type="component" value="Unassembled WGS sequence"/>
</dbReference>
<gene>
    <name evidence="1" type="ORF">DI536_27485</name>
</gene>